<feature type="transmembrane region" description="Helical" evidence="1">
    <location>
        <begin position="217"/>
        <end position="237"/>
    </location>
</feature>
<sequence length="239" mass="27887">MKEENFEEIIKNDESLNKLLNQKDVSVFSNFSNSNFKNEDFKKHINEAYRTSYKEVFDKSFGTSEEGKVTTLFRSVEFLATPEFKEEICNDLEKIITAALINIDTYKNTLQSKPSDVNMPNHYKKFINALNIVNIDILNRFDDNEKIKTIKNQILTSVFDICDILSQLPDNTAYKMNTYNLILEKVQKIKDLGNQKERFEIHKQKEKTKNIGMQVKLFAGLALVILFAIIRILITFLRH</sequence>
<dbReference type="RefSeq" id="WP_236457177.1">
    <property type="nucleotide sequence ID" value="NZ_CBCSGE010000012.1"/>
</dbReference>
<keyword evidence="1" id="KW-1133">Transmembrane helix</keyword>
<evidence type="ECO:0000313" key="2">
    <source>
        <dbReference type="EMBL" id="MFB9098838.1"/>
    </source>
</evidence>
<evidence type="ECO:0000313" key="3">
    <source>
        <dbReference type="Proteomes" id="UP001589607"/>
    </source>
</evidence>
<evidence type="ECO:0000256" key="1">
    <source>
        <dbReference type="SAM" id="Phobius"/>
    </source>
</evidence>
<organism evidence="2 3">
    <name type="scientific">Flavobacterium jumunjinense</name>
    <dbReference type="NCBI Taxonomy" id="998845"/>
    <lineage>
        <taxon>Bacteria</taxon>
        <taxon>Pseudomonadati</taxon>
        <taxon>Bacteroidota</taxon>
        <taxon>Flavobacteriia</taxon>
        <taxon>Flavobacteriales</taxon>
        <taxon>Flavobacteriaceae</taxon>
        <taxon>Flavobacterium</taxon>
    </lineage>
</organism>
<dbReference type="EMBL" id="JBHMEY010000096">
    <property type="protein sequence ID" value="MFB9098838.1"/>
    <property type="molecule type" value="Genomic_DNA"/>
</dbReference>
<evidence type="ECO:0008006" key="4">
    <source>
        <dbReference type="Google" id="ProtNLM"/>
    </source>
</evidence>
<proteinExistence type="predicted"/>
<comment type="caution">
    <text evidence="2">The sequence shown here is derived from an EMBL/GenBank/DDBJ whole genome shotgun (WGS) entry which is preliminary data.</text>
</comment>
<keyword evidence="3" id="KW-1185">Reference proteome</keyword>
<dbReference type="Proteomes" id="UP001589607">
    <property type="component" value="Unassembled WGS sequence"/>
</dbReference>
<gene>
    <name evidence="2" type="ORF">ACFFVF_20215</name>
</gene>
<keyword evidence="1" id="KW-0472">Membrane</keyword>
<reference evidence="2 3" key="1">
    <citation type="submission" date="2024-09" db="EMBL/GenBank/DDBJ databases">
        <authorList>
            <person name="Sun Q."/>
            <person name="Mori K."/>
        </authorList>
    </citation>
    <scope>NUCLEOTIDE SEQUENCE [LARGE SCALE GENOMIC DNA]</scope>
    <source>
        <strain evidence="2 3">CECT 7955</strain>
    </source>
</reference>
<protein>
    <recommendedName>
        <fullName evidence="4">Transmembrane protein</fullName>
    </recommendedName>
</protein>
<accession>A0ABV5GU16</accession>
<name>A0ABV5GU16_9FLAO</name>
<keyword evidence="1" id="KW-0812">Transmembrane</keyword>